<dbReference type="EC" id="5.4.99.5" evidence="1"/>
<dbReference type="GO" id="GO:0004106">
    <property type="term" value="F:chorismate mutase activity"/>
    <property type="evidence" value="ECO:0007669"/>
    <property type="project" value="UniProtKB-EC"/>
</dbReference>
<dbReference type="RefSeq" id="WP_105193391.1">
    <property type="nucleotide sequence ID" value="NZ_PSZM01000045.1"/>
</dbReference>
<dbReference type="InterPro" id="IPR006218">
    <property type="entry name" value="DAHP1/KDSA"/>
</dbReference>
<keyword evidence="3" id="KW-0175">Coiled coil</keyword>
<dbReference type="PANTHER" id="PTHR43018">
    <property type="entry name" value="PHOSPHO-2-DEHYDRO-3-DEOXYHEPTONATE ALDOLASE"/>
    <property type="match status" value="1"/>
</dbReference>
<dbReference type="EMBL" id="PSZM01000045">
    <property type="protein sequence ID" value="PQL90733.1"/>
    <property type="molecule type" value="Genomic_DNA"/>
</dbReference>
<dbReference type="GO" id="GO:0016740">
    <property type="term" value="F:transferase activity"/>
    <property type="evidence" value="ECO:0007669"/>
    <property type="project" value="UniProtKB-KW"/>
</dbReference>
<dbReference type="GO" id="GO:0046417">
    <property type="term" value="P:chorismate metabolic process"/>
    <property type="evidence" value="ECO:0007669"/>
    <property type="project" value="InterPro"/>
</dbReference>
<dbReference type="OrthoDB" id="9780456at2"/>
<evidence type="ECO:0000313" key="5">
    <source>
        <dbReference type="EMBL" id="PQL90733.1"/>
    </source>
</evidence>
<dbReference type="SUPFAM" id="SSF48600">
    <property type="entry name" value="Chorismate mutase II"/>
    <property type="match status" value="1"/>
</dbReference>
<proteinExistence type="predicted"/>
<dbReference type="InterPro" id="IPR013785">
    <property type="entry name" value="Aldolase_TIM"/>
</dbReference>
<dbReference type="InterPro" id="IPR052899">
    <property type="entry name" value="Class-I_DAHP_synthase"/>
</dbReference>
<name>A0A2S8A850_9FLAO</name>
<dbReference type="Gene3D" id="1.20.59.10">
    <property type="entry name" value="Chorismate mutase"/>
    <property type="match status" value="1"/>
</dbReference>
<dbReference type="SMART" id="SM00830">
    <property type="entry name" value="CM_2"/>
    <property type="match status" value="1"/>
</dbReference>
<evidence type="ECO:0000256" key="1">
    <source>
        <dbReference type="ARBA" id="ARBA00012404"/>
    </source>
</evidence>
<dbReference type="SUPFAM" id="SSF51569">
    <property type="entry name" value="Aldolase"/>
    <property type="match status" value="1"/>
</dbReference>
<feature type="domain" description="Chorismate mutase" evidence="4">
    <location>
        <begin position="265"/>
        <end position="356"/>
    </location>
</feature>
<dbReference type="InterPro" id="IPR036263">
    <property type="entry name" value="Chorismate_II_sf"/>
</dbReference>
<evidence type="ECO:0000256" key="2">
    <source>
        <dbReference type="ARBA" id="ARBA00022679"/>
    </source>
</evidence>
<dbReference type="PANTHER" id="PTHR43018:SF1">
    <property type="entry name" value="PROTEIN AROA(G)"/>
    <property type="match status" value="1"/>
</dbReference>
<reference evidence="5 6" key="1">
    <citation type="submission" date="2018-02" db="EMBL/GenBank/DDBJ databases">
        <title>Genome sequences of Apibacter spp., gut symbionts of Asian honey bees.</title>
        <authorList>
            <person name="Kwong W.K."/>
            <person name="Steele M.I."/>
            <person name="Moran N.A."/>
        </authorList>
    </citation>
    <scope>NUCLEOTIDE SEQUENCE [LARGE SCALE GENOMIC DNA]</scope>
    <source>
        <strain evidence="6">wkB301</strain>
    </source>
</reference>
<dbReference type="InterPro" id="IPR002701">
    <property type="entry name" value="CM_II_prokaryot"/>
</dbReference>
<gene>
    <name evidence="5" type="ORF">C4S77_09755</name>
</gene>
<evidence type="ECO:0000256" key="3">
    <source>
        <dbReference type="SAM" id="Coils"/>
    </source>
</evidence>
<feature type="coiled-coil region" evidence="3">
    <location>
        <begin position="264"/>
        <end position="291"/>
    </location>
</feature>
<keyword evidence="6" id="KW-1185">Reference proteome</keyword>
<protein>
    <recommendedName>
        <fullName evidence="1">chorismate mutase</fullName>
        <ecNumber evidence="1">5.4.99.5</ecNumber>
    </recommendedName>
</protein>
<keyword evidence="2" id="KW-0808">Transferase</keyword>
<comment type="caution">
    <text evidence="5">The sequence shown here is derived from an EMBL/GenBank/DDBJ whole genome shotgun (WGS) entry which is preliminary data.</text>
</comment>
<organism evidence="5 6">
    <name type="scientific">Apibacter adventoris</name>
    <dbReference type="NCBI Taxonomy" id="1679466"/>
    <lineage>
        <taxon>Bacteria</taxon>
        <taxon>Pseudomonadati</taxon>
        <taxon>Bacteroidota</taxon>
        <taxon>Flavobacteriia</taxon>
        <taxon>Flavobacteriales</taxon>
        <taxon>Weeksellaceae</taxon>
        <taxon>Apibacter</taxon>
    </lineage>
</organism>
<dbReference type="InterPro" id="IPR036979">
    <property type="entry name" value="CM_dom_sf"/>
</dbReference>
<dbReference type="AlphaFoldDB" id="A0A2S8A850"/>
<sequence length="359" mass="41141">MNIQDIKQDWISQFEKPLVITGPCSAESEKQVMDIAERLDKEYMQVFRAGIWKPRTKPGSFEGVGAIGLNWLKKVKDEYKIPIATEIANASHAKLALEFDVDYLWIGARSTVNPFTVQEIAEALRDTDKIVLVKNPVNPDLDLWIGALERLAAQGIKKLGVIHRGFSSHNKSKYRNNPQWQIALELKDRFPNIPLICDPSHITGRRDLIQEVAQQAFNLEYNGLMVETHCNPDEAWSDAKQQITPEELKKILVDITLRKKNDTSNDFSSKLNRYRGEIDELDNQLLGLLASRMEVAKKIGQLKKEHNVAIFQPDRWNVLKKLAMRNGERMGLSKEFLEYLLVAIHKESVDLQNQIMEDK</sequence>
<dbReference type="Proteomes" id="UP000238042">
    <property type="component" value="Unassembled WGS sequence"/>
</dbReference>
<dbReference type="Pfam" id="PF01817">
    <property type="entry name" value="CM_2"/>
    <property type="match status" value="1"/>
</dbReference>
<evidence type="ECO:0000313" key="6">
    <source>
        <dbReference type="Proteomes" id="UP000238042"/>
    </source>
</evidence>
<evidence type="ECO:0000259" key="4">
    <source>
        <dbReference type="PROSITE" id="PS51168"/>
    </source>
</evidence>
<accession>A0A2S8A850</accession>
<dbReference type="Pfam" id="PF00793">
    <property type="entry name" value="DAHP_synth_1"/>
    <property type="match status" value="1"/>
</dbReference>
<dbReference type="PROSITE" id="PS51168">
    <property type="entry name" value="CHORISMATE_MUT_2"/>
    <property type="match status" value="1"/>
</dbReference>
<dbReference type="Gene3D" id="3.20.20.70">
    <property type="entry name" value="Aldolase class I"/>
    <property type="match status" value="1"/>
</dbReference>